<sequence length="129" mass="14165">MLKAAASAVDTGHRFHAAVFLSEVRYDGDKLVLTLTCPDEVQQAVTTFTEVVGFRLLDEGNLLEFWPRCAADHGWLFEISENGWFAQESLRSGFLSSDAPGITEYFVVSTNDCLNVVAGARPTVEIHAV</sequence>
<keyword evidence="2" id="KW-1185">Reference proteome</keyword>
<evidence type="ECO:0000313" key="1">
    <source>
        <dbReference type="EMBL" id="MFG6461979.1"/>
    </source>
</evidence>
<reference evidence="1 2" key="1">
    <citation type="submission" date="2024-08" db="EMBL/GenBank/DDBJ databases">
        <authorList>
            <person name="Lu H."/>
        </authorList>
    </citation>
    <scope>NUCLEOTIDE SEQUENCE [LARGE SCALE GENOMIC DNA]</scope>
    <source>
        <strain evidence="1 2">DXS20W</strain>
    </source>
</reference>
<gene>
    <name evidence="1" type="ORF">ACG04Q_10380</name>
</gene>
<dbReference type="RefSeq" id="WP_394510841.1">
    <property type="nucleotide sequence ID" value="NZ_JBIGHX010000003.1"/>
</dbReference>
<protein>
    <recommendedName>
        <fullName evidence="3">Integron gene cassette protein</fullName>
    </recommendedName>
</protein>
<comment type="caution">
    <text evidence="1">The sequence shown here is derived from an EMBL/GenBank/DDBJ whole genome shotgun (WGS) entry which is preliminary data.</text>
</comment>
<organism evidence="1 2">
    <name type="scientific">Pelomonas lactea</name>
    <dbReference type="NCBI Taxonomy" id="3299030"/>
    <lineage>
        <taxon>Bacteria</taxon>
        <taxon>Pseudomonadati</taxon>
        <taxon>Pseudomonadota</taxon>
        <taxon>Betaproteobacteria</taxon>
        <taxon>Burkholderiales</taxon>
        <taxon>Sphaerotilaceae</taxon>
        <taxon>Roseateles</taxon>
    </lineage>
</organism>
<dbReference type="Proteomes" id="UP001606302">
    <property type="component" value="Unassembled WGS sequence"/>
</dbReference>
<evidence type="ECO:0008006" key="3">
    <source>
        <dbReference type="Google" id="ProtNLM"/>
    </source>
</evidence>
<proteinExistence type="predicted"/>
<dbReference type="EMBL" id="JBIGHX010000003">
    <property type="protein sequence ID" value="MFG6461979.1"/>
    <property type="molecule type" value="Genomic_DNA"/>
</dbReference>
<name>A0ABW7GJF5_9BURK</name>
<evidence type="ECO:0000313" key="2">
    <source>
        <dbReference type="Proteomes" id="UP001606302"/>
    </source>
</evidence>
<accession>A0ABW7GJF5</accession>